<protein>
    <recommendedName>
        <fullName evidence="5">Pentacotripeptide-repeat region of PRORP domain-containing protein</fullName>
    </recommendedName>
</protein>
<evidence type="ECO:0008006" key="5">
    <source>
        <dbReference type="Google" id="ProtNLM"/>
    </source>
</evidence>
<dbReference type="InterPro" id="IPR011990">
    <property type="entry name" value="TPR-like_helical_dom_sf"/>
</dbReference>
<dbReference type="Pfam" id="PF01535">
    <property type="entry name" value="PPR"/>
    <property type="match status" value="1"/>
</dbReference>
<organism evidence="3 4">
    <name type="scientific">Lottia gigantea</name>
    <name type="common">Giant owl limpet</name>
    <dbReference type="NCBI Taxonomy" id="225164"/>
    <lineage>
        <taxon>Eukaryota</taxon>
        <taxon>Metazoa</taxon>
        <taxon>Spiralia</taxon>
        <taxon>Lophotrochozoa</taxon>
        <taxon>Mollusca</taxon>
        <taxon>Gastropoda</taxon>
        <taxon>Patellogastropoda</taxon>
        <taxon>Lottioidea</taxon>
        <taxon>Lottiidae</taxon>
        <taxon>Lottia</taxon>
    </lineage>
</organism>
<dbReference type="EMBL" id="KB201861">
    <property type="protein sequence ID" value="ESO94105.1"/>
    <property type="molecule type" value="Genomic_DNA"/>
</dbReference>
<dbReference type="InterPro" id="IPR050667">
    <property type="entry name" value="PPR-containing_protein"/>
</dbReference>
<dbReference type="HOGENOM" id="CLU_021952_1_0_1"/>
<dbReference type="PANTHER" id="PTHR47939:SF5">
    <property type="entry name" value="PENTACOTRIPEPTIDE-REPEAT REGION OF PRORP DOMAIN-CONTAINING PROTEIN"/>
    <property type="match status" value="1"/>
</dbReference>
<sequence length="397" mass="45748">EEFVKPHRRLSATERKNVPVWYALQMKKLAKKGQIKEAVDVFEKWMLERDRVLPDYYTFSVLINILAKAGLTEKAFQIYNKMKKMGYYANAYVYSALFNACANSPWQEEGLQRAVKLRVTMKEKDWIPNYKTSTAMIKAFGKCGDLQTCFEIMDDICVRYPDELESSCFSTLLSVCIIDQQKGFKLALMVWQKMQDMGVKPSGIVYNFMLKAVRDSHFEFQLSNSEKSDTFIEESENPSEVLESSGEKSLVPSENSPNLLIEKHIDVDELLSTIDFTKRANKLVLFGGADAVLHHMKSNQVQPDIRIFSLLLDCSEHTLEAEDNLLEIMKDQKVRPDQEFCNSLIRRRALRCDNDNARTVLQLMTDNHLQPNMETLTNLALTCYQLKDGLQLLKDIE</sequence>
<evidence type="ECO:0000313" key="3">
    <source>
        <dbReference type="EMBL" id="ESO94105.1"/>
    </source>
</evidence>
<dbReference type="OMA" id="ITDQEAG"/>
<dbReference type="Proteomes" id="UP000030746">
    <property type="component" value="Unassembled WGS sequence"/>
</dbReference>
<dbReference type="STRING" id="225164.V4AG12"/>
<dbReference type="GeneID" id="20251671"/>
<evidence type="ECO:0000256" key="2">
    <source>
        <dbReference type="SAM" id="MobiDB-lite"/>
    </source>
</evidence>
<proteinExistence type="predicted"/>
<dbReference type="Pfam" id="PF13041">
    <property type="entry name" value="PPR_2"/>
    <property type="match status" value="1"/>
</dbReference>
<dbReference type="PROSITE" id="PS51375">
    <property type="entry name" value="PPR"/>
    <property type="match status" value="1"/>
</dbReference>
<reference evidence="3 4" key="1">
    <citation type="journal article" date="2013" name="Nature">
        <title>Insights into bilaterian evolution from three spiralian genomes.</title>
        <authorList>
            <person name="Simakov O."/>
            <person name="Marletaz F."/>
            <person name="Cho S.J."/>
            <person name="Edsinger-Gonzales E."/>
            <person name="Havlak P."/>
            <person name="Hellsten U."/>
            <person name="Kuo D.H."/>
            <person name="Larsson T."/>
            <person name="Lv J."/>
            <person name="Arendt D."/>
            <person name="Savage R."/>
            <person name="Osoegawa K."/>
            <person name="de Jong P."/>
            <person name="Grimwood J."/>
            <person name="Chapman J.A."/>
            <person name="Shapiro H."/>
            <person name="Aerts A."/>
            <person name="Otillar R.P."/>
            <person name="Terry A.Y."/>
            <person name="Boore J.L."/>
            <person name="Grigoriev I.V."/>
            <person name="Lindberg D.R."/>
            <person name="Seaver E.C."/>
            <person name="Weisblat D.A."/>
            <person name="Putnam N.H."/>
            <person name="Rokhsar D.S."/>
        </authorList>
    </citation>
    <scope>NUCLEOTIDE SEQUENCE [LARGE SCALE GENOMIC DNA]</scope>
</reference>
<accession>V4AG12</accession>
<dbReference type="PANTHER" id="PTHR47939">
    <property type="entry name" value="MEMBRANE-ASSOCIATED SALT-INDUCIBLE PROTEIN-LIKE"/>
    <property type="match status" value="1"/>
</dbReference>
<dbReference type="Pfam" id="PF13812">
    <property type="entry name" value="PPR_3"/>
    <property type="match status" value="2"/>
</dbReference>
<dbReference type="Gene3D" id="1.25.40.10">
    <property type="entry name" value="Tetratricopeptide repeat domain"/>
    <property type="match status" value="3"/>
</dbReference>
<dbReference type="NCBIfam" id="TIGR00756">
    <property type="entry name" value="PPR"/>
    <property type="match status" value="1"/>
</dbReference>
<dbReference type="InterPro" id="IPR002885">
    <property type="entry name" value="PPR_rpt"/>
</dbReference>
<keyword evidence="4" id="KW-1185">Reference proteome</keyword>
<dbReference type="OrthoDB" id="185373at2759"/>
<feature type="non-terminal residue" evidence="3">
    <location>
        <position position="397"/>
    </location>
</feature>
<feature type="non-terminal residue" evidence="3">
    <location>
        <position position="1"/>
    </location>
</feature>
<gene>
    <name evidence="3" type="ORF">LOTGIDRAFT_63492</name>
</gene>
<feature type="repeat" description="PPR" evidence="1">
    <location>
        <begin position="55"/>
        <end position="89"/>
    </location>
</feature>
<dbReference type="KEGG" id="lgi:LOTGIDRAFT_63492"/>
<dbReference type="RefSeq" id="XP_009055206.1">
    <property type="nucleotide sequence ID" value="XM_009056958.1"/>
</dbReference>
<dbReference type="CTD" id="20251671"/>
<feature type="region of interest" description="Disordered" evidence="2">
    <location>
        <begin position="229"/>
        <end position="250"/>
    </location>
</feature>
<dbReference type="AlphaFoldDB" id="V4AG12"/>
<name>V4AG12_LOTGI</name>
<evidence type="ECO:0000256" key="1">
    <source>
        <dbReference type="PROSITE-ProRule" id="PRU00708"/>
    </source>
</evidence>
<evidence type="ECO:0000313" key="4">
    <source>
        <dbReference type="Proteomes" id="UP000030746"/>
    </source>
</evidence>